<proteinExistence type="predicted"/>
<keyword evidence="1" id="KW-1133">Transmembrane helix</keyword>
<protein>
    <submittedName>
        <fullName evidence="2">Uncharacterized protein</fullName>
    </submittedName>
</protein>
<sequence length="186" mass="21337">MDTLVVSRIITAWMILILTILLSYIFANTEQFTDDTSFYKFGPNPDLVILGITIDTPDKYGLIVLYAVLNTIIRNLDHNVIAPWITLNVQNINVAEQIKIRKQYEISIINTIYSWFDWLIYIHMLLAQVDMFLLELITDTIAVYFVTRWYIRNRAMLPVITTATVATTVAATTAATANRENTEQVL</sequence>
<evidence type="ECO:0000256" key="1">
    <source>
        <dbReference type="SAM" id="Phobius"/>
    </source>
</evidence>
<keyword evidence="1" id="KW-0812">Transmembrane</keyword>
<feature type="transmembrane region" description="Helical" evidence="1">
    <location>
        <begin position="6"/>
        <end position="27"/>
    </location>
</feature>
<evidence type="ECO:0000313" key="2">
    <source>
        <dbReference type="EMBL" id="QHU31169.1"/>
    </source>
</evidence>
<accession>A0A6C0LJS2</accession>
<dbReference type="EMBL" id="MN740525">
    <property type="protein sequence ID" value="QHU31169.1"/>
    <property type="molecule type" value="Genomic_DNA"/>
</dbReference>
<dbReference type="AlphaFoldDB" id="A0A6C0LJS2"/>
<organism evidence="2">
    <name type="scientific">viral metagenome</name>
    <dbReference type="NCBI Taxonomy" id="1070528"/>
    <lineage>
        <taxon>unclassified sequences</taxon>
        <taxon>metagenomes</taxon>
        <taxon>organismal metagenomes</taxon>
    </lineage>
</organism>
<reference evidence="2" key="1">
    <citation type="journal article" date="2020" name="Nature">
        <title>Giant virus diversity and host interactions through global metagenomics.</title>
        <authorList>
            <person name="Schulz F."/>
            <person name="Roux S."/>
            <person name="Paez-Espino D."/>
            <person name="Jungbluth S."/>
            <person name="Walsh D.A."/>
            <person name="Denef V.J."/>
            <person name="McMahon K.D."/>
            <person name="Konstantinidis K.T."/>
            <person name="Eloe-Fadrosh E.A."/>
            <person name="Kyrpides N.C."/>
            <person name="Woyke T."/>
        </authorList>
    </citation>
    <scope>NUCLEOTIDE SEQUENCE</scope>
    <source>
        <strain evidence="2">GVMAG-M-3300027963-21</strain>
    </source>
</reference>
<keyword evidence="1" id="KW-0472">Membrane</keyword>
<name>A0A6C0LJS2_9ZZZZ</name>